<name>A0A0B6ZMV5_9EUPU</name>
<organism evidence="1">
    <name type="scientific">Arion vulgaris</name>
    <dbReference type="NCBI Taxonomy" id="1028688"/>
    <lineage>
        <taxon>Eukaryota</taxon>
        <taxon>Metazoa</taxon>
        <taxon>Spiralia</taxon>
        <taxon>Lophotrochozoa</taxon>
        <taxon>Mollusca</taxon>
        <taxon>Gastropoda</taxon>
        <taxon>Heterobranchia</taxon>
        <taxon>Euthyneura</taxon>
        <taxon>Panpulmonata</taxon>
        <taxon>Eupulmonata</taxon>
        <taxon>Stylommatophora</taxon>
        <taxon>Helicina</taxon>
        <taxon>Arionoidea</taxon>
        <taxon>Arionidae</taxon>
        <taxon>Arion</taxon>
    </lineage>
</organism>
<accession>A0A0B6ZMV5</accession>
<evidence type="ECO:0000313" key="1">
    <source>
        <dbReference type="EMBL" id="CEK69868.1"/>
    </source>
</evidence>
<dbReference type="EMBL" id="HACG01023003">
    <property type="protein sequence ID" value="CEK69868.1"/>
    <property type="molecule type" value="Transcribed_RNA"/>
</dbReference>
<reference evidence="1" key="1">
    <citation type="submission" date="2014-12" db="EMBL/GenBank/DDBJ databases">
        <title>Insight into the proteome of Arion vulgaris.</title>
        <authorList>
            <person name="Aradska J."/>
            <person name="Bulat T."/>
            <person name="Smidak R."/>
            <person name="Sarate P."/>
            <person name="Gangsoo J."/>
            <person name="Sialana F."/>
            <person name="Bilban M."/>
            <person name="Lubec G."/>
        </authorList>
    </citation>
    <scope>NUCLEOTIDE SEQUENCE</scope>
    <source>
        <tissue evidence="1">Skin</tissue>
    </source>
</reference>
<proteinExistence type="predicted"/>
<feature type="non-terminal residue" evidence="1">
    <location>
        <position position="1"/>
    </location>
</feature>
<protein>
    <submittedName>
        <fullName evidence="1">Uncharacterized protein</fullName>
    </submittedName>
</protein>
<dbReference type="AlphaFoldDB" id="A0A0B6ZMV5"/>
<sequence length="53" mass="6102">RQVQLEEISEPQTGLSFVEDRSSWMQSPKANQLIKQLVHFSNVNHVSRGNTSY</sequence>
<gene>
    <name evidence="1" type="primary">ORF71947</name>
</gene>